<dbReference type="GO" id="GO:0042281">
    <property type="term" value="F:dolichyl pyrophosphate Man9GlcNAc2 alpha-1,3-glucosyltransferase activity"/>
    <property type="evidence" value="ECO:0007669"/>
    <property type="project" value="TreeGrafter"/>
</dbReference>
<dbReference type="Pfam" id="PF03155">
    <property type="entry name" value="Alg6_Alg8"/>
    <property type="match status" value="2"/>
</dbReference>
<dbReference type="PANTHER" id="PTHR12413">
    <property type="entry name" value="DOLICHYL GLYCOSYLTRANSFERASE"/>
    <property type="match status" value="1"/>
</dbReference>
<evidence type="ECO:0000256" key="4">
    <source>
        <dbReference type="ARBA" id="ARBA00022676"/>
    </source>
</evidence>
<dbReference type="Proteomes" id="UP000636800">
    <property type="component" value="Chromosome 1"/>
</dbReference>
<evidence type="ECO:0000313" key="13">
    <source>
        <dbReference type="Proteomes" id="UP000636800"/>
    </source>
</evidence>
<feature type="transmembrane region" description="Helical" evidence="10">
    <location>
        <begin position="183"/>
        <end position="203"/>
    </location>
</feature>
<evidence type="ECO:0000256" key="5">
    <source>
        <dbReference type="ARBA" id="ARBA00022679"/>
    </source>
</evidence>
<evidence type="ECO:0000256" key="9">
    <source>
        <dbReference type="ARBA" id="ARBA00023136"/>
    </source>
</evidence>
<evidence type="ECO:0000256" key="6">
    <source>
        <dbReference type="ARBA" id="ARBA00022692"/>
    </source>
</evidence>
<dbReference type="EC" id="2.4.1.-" evidence="10"/>
<comment type="subcellular location">
    <subcellularLocation>
        <location evidence="1 10">Endoplasmic reticulum membrane</location>
        <topology evidence="1 10">Multi-pass membrane protein</topology>
    </subcellularLocation>
</comment>
<evidence type="ECO:0000256" key="8">
    <source>
        <dbReference type="ARBA" id="ARBA00022989"/>
    </source>
</evidence>
<feature type="region of interest" description="Disordered" evidence="11">
    <location>
        <begin position="1"/>
        <end position="30"/>
    </location>
</feature>
<evidence type="ECO:0000256" key="10">
    <source>
        <dbReference type="RuleBase" id="RU363110"/>
    </source>
</evidence>
<keyword evidence="4 10" id="KW-0328">Glycosyltransferase</keyword>
<organism evidence="12 13">
    <name type="scientific">Vanilla planifolia</name>
    <name type="common">Vanilla</name>
    <dbReference type="NCBI Taxonomy" id="51239"/>
    <lineage>
        <taxon>Eukaryota</taxon>
        <taxon>Viridiplantae</taxon>
        <taxon>Streptophyta</taxon>
        <taxon>Embryophyta</taxon>
        <taxon>Tracheophyta</taxon>
        <taxon>Spermatophyta</taxon>
        <taxon>Magnoliopsida</taxon>
        <taxon>Liliopsida</taxon>
        <taxon>Asparagales</taxon>
        <taxon>Orchidaceae</taxon>
        <taxon>Vanilloideae</taxon>
        <taxon>Vanilleae</taxon>
        <taxon>Vanilla</taxon>
    </lineage>
</organism>
<feature type="transmembrane region" description="Helical" evidence="10">
    <location>
        <begin position="149"/>
        <end position="171"/>
    </location>
</feature>
<evidence type="ECO:0000256" key="3">
    <source>
        <dbReference type="ARBA" id="ARBA00008715"/>
    </source>
</evidence>
<name>A0A835VFC8_VANPL</name>
<dbReference type="AlphaFoldDB" id="A0A835VFC8"/>
<keyword evidence="7 10" id="KW-0256">Endoplasmic reticulum</keyword>
<proteinExistence type="inferred from homology"/>
<feature type="transmembrane region" description="Helical" evidence="10">
    <location>
        <begin position="243"/>
        <end position="263"/>
    </location>
</feature>
<comment type="caution">
    <text evidence="12">The sequence shown here is derived from an EMBL/GenBank/DDBJ whole genome shotgun (WGS) entry which is preliminary data.</text>
</comment>
<evidence type="ECO:0000256" key="11">
    <source>
        <dbReference type="SAM" id="MobiDB-lite"/>
    </source>
</evidence>
<dbReference type="PANTHER" id="PTHR12413:SF1">
    <property type="entry name" value="DOLICHYL PYROPHOSPHATE MAN9GLCNAC2 ALPHA-1,3-GLUCOSYLTRANSFERASE"/>
    <property type="match status" value="1"/>
</dbReference>
<keyword evidence="9 10" id="KW-0472">Membrane</keyword>
<keyword evidence="8 10" id="KW-1133">Transmembrane helix</keyword>
<gene>
    <name evidence="12" type="ORF">HPP92_001453</name>
</gene>
<evidence type="ECO:0000313" key="12">
    <source>
        <dbReference type="EMBL" id="KAG0496762.1"/>
    </source>
</evidence>
<keyword evidence="6 10" id="KW-0812">Transmembrane</keyword>
<comment type="pathway">
    <text evidence="2 10">Protein modification; protein glycosylation.</text>
</comment>
<feature type="transmembrane region" description="Helical" evidence="10">
    <location>
        <begin position="309"/>
        <end position="328"/>
    </location>
</feature>
<keyword evidence="5 10" id="KW-0808">Transferase</keyword>
<evidence type="ECO:0000256" key="1">
    <source>
        <dbReference type="ARBA" id="ARBA00004477"/>
    </source>
</evidence>
<feature type="compositionally biased region" description="Basic and acidic residues" evidence="11">
    <location>
        <begin position="1"/>
        <end position="10"/>
    </location>
</feature>
<dbReference type="UniPathway" id="UPA00378"/>
<accession>A0A835VFC8</accession>
<dbReference type="OrthoDB" id="676979at2759"/>
<keyword evidence="13" id="KW-1185">Reference proteome</keyword>
<dbReference type="InterPro" id="IPR004856">
    <property type="entry name" value="Glyco_trans_ALG6/ALG8"/>
</dbReference>
<sequence length="343" mass="38777">MEIHGGEDRAANPPSGSVSEKERKMAAKKISGEFPRGSNTLKPWTSTIIVLFAALVRVLVSLGPYSGQGTPPIYGDYEAQRHWMEITLHTPALEWYRSTSDNNLSYWGLDYPPLTAYQSLAHAFLINSSCPESLTLFSSRGFESYKSKILMRWTVLSSDILVFFPAAVWFVHVYNKRFGGSGGGWSAPWLLAMILLNPCLILIDHGHFQGTTSLLQLSLASRSTINSYLLGKCMKRKNWVIEVAKLGLVVIGTFILVWLPYLYSMEASKEVLYRLAPFERGIYEDYVANFWCSTSPLIKWKKLFSISDLKLFCLLCYNFCLPAFVLPANKGTKRPFFYSCHVK</sequence>
<comment type="similarity">
    <text evidence="3 10">Belongs to the ALG6/ALG8 glucosyltransferase family.</text>
</comment>
<protein>
    <recommendedName>
        <fullName evidence="10">Alpha-1,3-glucosyltransferase</fullName>
        <ecNumber evidence="10">2.4.1.-</ecNumber>
    </recommendedName>
</protein>
<comment type="caution">
    <text evidence="10">Lacks conserved residue(s) required for the propagation of feature annotation.</text>
</comment>
<evidence type="ECO:0000256" key="2">
    <source>
        <dbReference type="ARBA" id="ARBA00004922"/>
    </source>
</evidence>
<reference evidence="12 13" key="1">
    <citation type="journal article" date="2020" name="Nat. Food">
        <title>A phased Vanilla planifolia genome enables genetic improvement of flavour and production.</title>
        <authorList>
            <person name="Hasing T."/>
            <person name="Tang H."/>
            <person name="Brym M."/>
            <person name="Khazi F."/>
            <person name="Huang T."/>
            <person name="Chambers A.H."/>
        </authorList>
    </citation>
    <scope>NUCLEOTIDE SEQUENCE [LARGE SCALE GENOMIC DNA]</scope>
    <source>
        <tissue evidence="12">Leaf</tissue>
    </source>
</reference>
<dbReference type="GO" id="GO:0005789">
    <property type="term" value="C:endoplasmic reticulum membrane"/>
    <property type="evidence" value="ECO:0007669"/>
    <property type="project" value="UniProtKB-SubCell"/>
</dbReference>
<dbReference type="EMBL" id="JADCNL010000001">
    <property type="protein sequence ID" value="KAG0496762.1"/>
    <property type="molecule type" value="Genomic_DNA"/>
</dbReference>
<evidence type="ECO:0000256" key="7">
    <source>
        <dbReference type="ARBA" id="ARBA00022824"/>
    </source>
</evidence>